<proteinExistence type="inferred from homology"/>
<gene>
    <name evidence="6" type="ORF">STAFG_4396</name>
</gene>
<evidence type="ECO:0000256" key="1">
    <source>
        <dbReference type="ARBA" id="ARBA00001946"/>
    </source>
</evidence>
<keyword evidence="5" id="KW-0119">Carbohydrate metabolism</keyword>
<dbReference type="CDD" id="cd07505">
    <property type="entry name" value="HAD_BPGM-like"/>
    <property type="match status" value="1"/>
</dbReference>
<dbReference type="Proteomes" id="UP000015001">
    <property type="component" value="Unassembled WGS sequence"/>
</dbReference>
<keyword evidence="3" id="KW-0479">Metal-binding</keyword>
<dbReference type="Gene3D" id="3.40.50.1000">
    <property type="entry name" value="HAD superfamily/HAD-like"/>
    <property type="match status" value="1"/>
</dbReference>
<protein>
    <submittedName>
        <fullName evidence="6">Putative 2-deoxyglucose-6-phosphate phosphatase</fullName>
    </submittedName>
</protein>
<dbReference type="GO" id="GO:0046872">
    <property type="term" value="F:metal ion binding"/>
    <property type="evidence" value="ECO:0007669"/>
    <property type="project" value="UniProtKB-KW"/>
</dbReference>
<comment type="caution">
    <text evidence="6">The sequence shown here is derived from an EMBL/GenBank/DDBJ whole genome shotgun (WGS) entry which is preliminary data.</text>
</comment>
<accession>S4MSI9</accession>
<dbReference type="PANTHER" id="PTHR46193">
    <property type="entry name" value="6-PHOSPHOGLUCONATE PHOSPHATASE"/>
    <property type="match status" value="1"/>
</dbReference>
<dbReference type="OrthoDB" id="9812856at2"/>
<sequence>MTFLDTAGRPASAVLFDCDGLLADTEPLWGMAMGAVLRAHGRQTDDVDQLTLELTGASINRTVERLTEVSGLPDSSRDAIEHSLLLAYAEIVAERGVPAMPGAVALVRRAAAALPVAVVSNSPRDVVLPVLEHLALTDSVSVVVGAHRTCPPKPRPDPYLVACRLLDVAADRCVAFEDSVTGARAAVAAGLAVTVVPPPDSATASYPAACRIVGSLAEVVAPCPGVVPHGGL</sequence>
<dbReference type="InterPro" id="IPR023214">
    <property type="entry name" value="HAD_sf"/>
</dbReference>
<dbReference type="InterPro" id="IPR023198">
    <property type="entry name" value="PGP-like_dom2"/>
</dbReference>
<evidence type="ECO:0000313" key="7">
    <source>
        <dbReference type="Proteomes" id="UP000015001"/>
    </source>
</evidence>
<evidence type="ECO:0000256" key="2">
    <source>
        <dbReference type="ARBA" id="ARBA00006171"/>
    </source>
</evidence>
<evidence type="ECO:0000313" key="6">
    <source>
        <dbReference type="EMBL" id="EPJ38530.1"/>
    </source>
</evidence>
<dbReference type="Gene3D" id="1.10.150.240">
    <property type="entry name" value="Putative phosphatase, domain 2"/>
    <property type="match status" value="1"/>
</dbReference>
<dbReference type="RefSeq" id="WP_020273301.1">
    <property type="nucleotide sequence ID" value="NZ_KE354211.1"/>
</dbReference>
<evidence type="ECO:0000256" key="5">
    <source>
        <dbReference type="ARBA" id="ARBA00023277"/>
    </source>
</evidence>
<dbReference type="InterPro" id="IPR051600">
    <property type="entry name" value="Beta-PGM-like"/>
</dbReference>
<dbReference type="SFLD" id="SFLDG01129">
    <property type="entry name" value="C1.5:_HAD__Beta-PGM__Phosphata"/>
    <property type="match status" value="1"/>
</dbReference>
<organism evidence="6 7">
    <name type="scientific">Streptomyces afghaniensis 772</name>
    <dbReference type="NCBI Taxonomy" id="1283301"/>
    <lineage>
        <taxon>Bacteria</taxon>
        <taxon>Bacillati</taxon>
        <taxon>Actinomycetota</taxon>
        <taxon>Actinomycetes</taxon>
        <taxon>Kitasatosporales</taxon>
        <taxon>Streptomycetaceae</taxon>
        <taxon>Streptomyces</taxon>
    </lineage>
</organism>
<dbReference type="SFLD" id="SFLDS00003">
    <property type="entry name" value="Haloacid_Dehalogenase"/>
    <property type="match status" value="1"/>
</dbReference>
<dbReference type="GO" id="GO:0003824">
    <property type="term" value="F:catalytic activity"/>
    <property type="evidence" value="ECO:0007669"/>
    <property type="project" value="UniProtKB-ARBA"/>
</dbReference>
<dbReference type="InterPro" id="IPR006439">
    <property type="entry name" value="HAD-SF_hydro_IA"/>
</dbReference>
<dbReference type="PANTHER" id="PTHR46193:SF18">
    <property type="entry name" value="HEXITOL PHOSPHATASE B"/>
    <property type="match status" value="1"/>
</dbReference>
<keyword evidence="4" id="KW-0460">Magnesium</keyword>
<dbReference type="EMBL" id="AOPY01001455">
    <property type="protein sequence ID" value="EPJ38530.1"/>
    <property type="molecule type" value="Genomic_DNA"/>
</dbReference>
<dbReference type="HOGENOM" id="CLU_045011_13_1_11"/>
<name>S4MSI9_9ACTN</name>
<comment type="similarity">
    <text evidence="2">Belongs to the HAD-like hydrolase superfamily. CbbY/CbbZ/Gph/YieH family.</text>
</comment>
<comment type="cofactor">
    <cofactor evidence="1">
        <name>Mg(2+)</name>
        <dbReference type="ChEBI" id="CHEBI:18420"/>
    </cofactor>
</comment>
<dbReference type="PATRIC" id="fig|1283301.3.peg.4368"/>
<dbReference type="InterPro" id="IPR036412">
    <property type="entry name" value="HAD-like_sf"/>
</dbReference>
<dbReference type="Pfam" id="PF00702">
    <property type="entry name" value="Hydrolase"/>
    <property type="match status" value="1"/>
</dbReference>
<reference evidence="6 7" key="1">
    <citation type="submission" date="2013-02" db="EMBL/GenBank/DDBJ databases">
        <title>Draft Genome Sequence of Streptomyces afghaniensis, Which Produces Compounds of the Julimycin B-Complex.</title>
        <authorList>
            <person name="Gruening B.A."/>
            <person name="Praeg A."/>
            <person name="Erxleben A."/>
            <person name="Guenther S."/>
            <person name="Fiedler H.-P."/>
            <person name="Goodfellow M."/>
            <person name="Mueller M."/>
        </authorList>
    </citation>
    <scope>NUCLEOTIDE SEQUENCE [LARGE SCALE GENOMIC DNA]</scope>
    <source>
        <strain evidence="6 7">772</strain>
    </source>
</reference>
<dbReference type="NCBIfam" id="TIGR01509">
    <property type="entry name" value="HAD-SF-IA-v3"/>
    <property type="match status" value="1"/>
</dbReference>
<evidence type="ECO:0000256" key="3">
    <source>
        <dbReference type="ARBA" id="ARBA00022723"/>
    </source>
</evidence>
<dbReference type="SUPFAM" id="SSF56784">
    <property type="entry name" value="HAD-like"/>
    <property type="match status" value="1"/>
</dbReference>
<evidence type="ECO:0000256" key="4">
    <source>
        <dbReference type="ARBA" id="ARBA00022842"/>
    </source>
</evidence>
<dbReference type="AlphaFoldDB" id="S4MSI9"/>
<keyword evidence="7" id="KW-1185">Reference proteome</keyword>